<organism evidence="3 4">
    <name type="scientific">Ktedonobacter racemifer DSM 44963</name>
    <dbReference type="NCBI Taxonomy" id="485913"/>
    <lineage>
        <taxon>Bacteria</taxon>
        <taxon>Bacillati</taxon>
        <taxon>Chloroflexota</taxon>
        <taxon>Ktedonobacteria</taxon>
        <taxon>Ktedonobacterales</taxon>
        <taxon>Ktedonobacteraceae</taxon>
        <taxon>Ktedonobacter</taxon>
    </lineage>
</organism>
<evidence type="ECO:0000259" key="2">
    <source>
        <dbReference type="Pfam" id="PF13699"/>
    </source>
</evidence>
<accession>D6TXD7</accession>
<dbReference type="AlphaFoldDB" id="D6TXD7"/>
<dbReference type="RefSeq" id="WP_007916685.1">
    <property type="nucleotide sequence ID" value="NZ_ADVG01000003.1"/>
</dbReference>
<dbReference type="Pfam" id="PF13699">
    <property type="entry name" value="eCIS_core"/>
    <property type="match status" value="1"/>
</dbReference>
<dbReference type="InParanoid" id="D6TXD7"/>
<protein>
    <recommendedName>
        <fullName evidence="2">eCIS core domain-containing protein</fullName>
    </recommendedName>
</protein>
<dbReference type="STRING" id="485913.Krac_5985"/>
<proteinExistence type="predicted"/>
<keyword evidence="4" id="KW-1185">Reference proteome</keyword>
<comment type="caution">
    <text evidence="3">The sequence shown here is derived from an EMBL/GenBank/DDBJ whole genome shotgun (WGS) entry which is preliminary data.</text>
</comment>
<evidence type="ECO:0000313" key="4">
    <source>
        <dbReference type="Proteomes" id="UP000004508"/>
    </source>
</evidence>
<evidence type="ECO:0000256" key="1">
    <source>
        <dbReference type="SAM" id="MobiDB-lite"/>
    </source>
</evidence>
<dbReference type="eggNOG" id="COG3064">
    <property type="taxonomic scope" value="Bacteria"/>
</dbReference>
<dbReference type="InterPro" id="IPR025295">
    <property type="entry name" value="eCIS_core_dom"/>
</dbReference>
<dbReference type="EMBL" id="ADVG01000003">
    <property type="protein sequence ID" value="EFH84870.1"/>
    <property type="molecule type" value="Genomic_DNA"/>
</dbReference>
<gene>
    <name evidence="3" type="ORF">Krac_5985</name>
</gene>
<dbReference type="Proteomes" id="UP000004508">
    <property type="component" value="Unassembled WGS sequence"/>
</dbReference>
<feature type="domain" description="eCIS core" evidence="2">
    <location>
        <begin position="176"/>
        <end position="253"/>
    </location>
</feature>
<reference evidence="3 4" key="1">
    <citation type="journal article" date="2011" name="Stand. Genomic Sci.">
        <title>Non-contiguous finished genome sequence and contextual data of the filamentous soil bacterium Ktedonobacter racemifer type strain (SOSP1-21).</title>
        <authorList>
            <person name="Chang Y.J."/>
            <person name="Land M."/>
            <person name="Hauser L."/>
            <person name="Chertkov O."/>
            <person name="Del Rio T.G."/>
            <person name="Nolan M."/>
            <person name="Copeland A."/>
            <person name="Tice H."/>
            <person name="Cheng J.F."/>
            <person name="Lucas S."/>
            <person name="Han C."/>
            <person name="Goodwin L."/>
            <person name="Pitluck S."/>
            <person name="Ivanova N."/>
            <person name="Ovchinikova G."/>
            <person name="Pati A."/>
            <person name="Chen A."/>
            <person name="Palaniappan K."/>
            <person name="Mavromatis K."/>
            <person name="Liolios K."/>
            <person name="Brettin T."/>
            <person name="Fiebig A."/>
            <person name="Rohde M."/>
            <person name="Abt B."/>
            <person name="Goker M."/>
            <person name="Detter J.C."/>
            <person name="Woyke T."/>
            <person name="Bristow J."/>
            <person name="Eisen J.A."/>
            <person name="Markowitz V."/>
            <person name="Hugenholtz P."/>
            <person name="Kyrpides N.C."/>
            <person name="Klenk H.P."/>
            <person name="Lapidus A."/>
        </authorList>
    </citation>
    <scope>NUCLEOTIDE SEQUENCE [LARGE SCALE GENOMIC DNA]</scope>
    <source>
        <strain evidence="4">DSM 44963</strain>
    </source>
</reference>
<sequence length="392" mass="42764">MSDRTYAKAQVQHKTVSGSAAKSSLVQRSCAFGQHTPAGGECATCRREQSMLLRSQRAFEPPSAPVTVPGSAPAQEQGPSFSSAFDRASRFGHDFSRIPIHAPAVGVLQTKLAINQPGDDYEQEADRLSDQVMRMPTYQAVSGVPPHIQRFSGQSNGLMGAVPASVDQALASPGRPLEPTLRQDMEQRFGHDFFRVRVHTGSAAEQSAQDVNANAYTMGHDIAFGAGQFALGTHQGRRLIAHELTHVVQQPGGMAVVQRTPADDTRRSRDEAAARYRGQLMAKRVRNHGKLSKEARAKINQELAYFEGSAKEAYLKEVRPALQAVTEIEMPAEQVVPRGPDPTIGLSLLKDDPQLGSFTDEMIYASLTEVEQKDKGYCQLGNRAEHYARMAV</sequence>
<feature type="region of interest" description="Disordered" evidence="1">
    <location>
        <begin position="61"/>
        <end position="82"/>
    </location>
</feature>
<evidence type="ECO:0000313" key="3">
    <source>
        <dbReference type="EMBL" id="EFH84870.1"/>
    </source>
</evidence>
<name>D6TXD7_KTERA</name>